<keyword evidence="2" id="KW-1185">Reference proteome</keyword>
<evidence type="ECO:0000313" key="1">
    <source>
        <dbReference type="EMBL" id="VDP38386.1"/>
    </source>
</evidence>
<organism evidence="3">
    <name type="scientific">Soboliphyme baturini</name>
    <dbReference type="NCBI Taxonomy" id="241478"/>
    <lineage>
        <taxon>Eukaryota</taxon>
        <taxon>Metazoa</taxon>
        <taxon>Ecdysozoa</taxon>
        <taxon>Nematoda</taxon>
        <taxon>Enoplea</taxon>
        <taxon>Dorylaimia</taxon>
        <taxon>Dioctophymatida</taxon>
        <taxon>Dioctophymatoidea</taxon>
        <taxon>Soboliphymatidae</taxon>
        <taxon>Soboliphyme</taxon>
    </lineage>
</organism>
<accession>A0A183J5V2</accession>
<dbReference type="AlphaFoldDB" id="A0A183J5V2"/>
<reference evidence="3" key="1">
    <citation type="submission" date="2016-06" db="UniProtKB">
        <authorList>
            <consortium name="WormBaseParasite"/>
        </authorList>
    </citation>
    <scope>IDENTIFICATION</scope>
</reference>
<name>A0A183J5V2_9BILA</name>
<dbReference type="Proteomes" id="UP000270296">
    <property type="component" value="Unassembled WGS sequence"/>
</dbReference>
<gene>
    <name evidence="1" type="ORF">SBAD_LOCUS11250</name>
</gene>
<sequence length="134" mass="15263">MTIGQSGGNFDGQFCRALSDGVQYGVGREETNRSLDDGRDLTSECKRLWALRNMFCEEESRLGPTDDASDVECSSKQHDDVTDFSEYFLMSNESISDSGSYEECYPQLVIDQLPIHALSLADKRQIFKYYRRFA</sequence>
<dbReference type="EMBL" id="UZAM01015329">
    <property type="protein sequence ID" value="VDP38386.1"/>
    <property type="molecule type" value="Genomic_DNA"/>
</dbReference>
<evidence type="ECO:0000313" key="3">
    <source>
        <dbReference type="WBParaSite" id="SBAD_0001163401-mRNA-1"/>
    </source>
</evidence>
<dbReference type="WBParaSite" id="SBAD_0001163401-mRNA-1">
    <property type="protein sequence ID" value="SBAD_0001163401-mRNA-1"/>
    <property type="gene ID" value="SBAD_0001163401"/>
</dbReference>
<evidence type="ECO:0000313" key="2">
    <source>
        <dbReference type="Proteomes" id="UP000270296"/>
    </source>
</evidence>
<protein>
    <submittedName>
        <fullName evidence="1 3">Uncharacterized protein</fullName>
    </submittedName>
</protein>
<proteinExistence type="predicted"/>
<reference evidence="1 2" key="2">
    <citation type="submission" date="2018-11" db="EMBL/GenBank/DDBJ databases">
        <authorList>
            <consortium name="Pathogen Informatics"/>
        </authorList>
    </citation>
    <scope>NUCLEOTIDE SEQUENCE [LARGE SCALE GENOMIC DNA]</scope>
</reference>